<keyword evidence="2" id="KW-0732">Signal</keyword>
<comment type="caution">
    <text evidence="3">The sequence shown here is derived from an EMBL/GenBank/DDBJ whole genome shotgun (WGS) entry which is preliminary data.</text>
</comment>
<evidence type="ECO:0000313" key="3">
    <source>
        <dbReference type="EMBL" id="MBN7795240.1"/>
    </source>
</evidence>
<organism evidence="3 4">
    <name type="scientific">Parahaliea mediterranea</name>
    <dbReference type="NCBI Taxonomy" id="651086"/>
    <lineage>
        <taxon>Bacteria</taxon>
        <taxon>Pseudomonadati</taxon>
        <taxon>Pseudomonadota</taxon>
        <taxon>Gammaproteobacteria</taxon>
        <taxon>Cellvibrionales</taxon>
        <taxon>Halieaceae</taxon>
        <taxon>Parahaliea</taxon>
    </lineage>
</organism>
<dbReference type="EMBL" id="JAFKCZ010000001">
    <property type="protein sequence ID" value="MBN7795240.1"/>
    <property type="molecule type" value="Genomic_DNA"/>
</dbReference>
<evidence type="ECO:0000313" key="4">
    <source>
        <dbReference type="Proteomes" id="UP000664303"/>
    </source>
</evidence>
<sequence>MLNWKSLLLNIVVPIVAFSTAAGAGAATYYIDYAGGADGNDGRSPDTAWKAHPYMACWSGGEYTHAAGDRFIFKGGVTWPNRCFQMSISAGGQAGKVDYYGVDKSWFRGSSWERPIFNGEHKSLANGGNIVNLGSQKYVRMDNLDIRGHRTFVGGDQTASIRYSCPKNVTMSNLWVHDWSVAPSVTKDNGQGGIYGHIAGCSPATVWVEHSKLSNAEWTGSGRQSGAALRGGNCRFCEIHDANTGILHGTMHDSHMYNISNEGNGSFDSSFHTNSLYIDNWAGVGVNPGSTPALIYNNYIHHVGSGSGAIYPNPRFGADSTIYIYNNLVHDVSWLGAVNIDTYCYGCSHDSVGKVYIWNNTFQVGANGNGFKGVRVTPTGNSRPPLNKLVMQNNHSINDNGFWGGGNVKQRIIEQNLSQTNAQASASGYKTANQFRPQSSSSPTVDGGAEISCPSCSSINADRLRSARGQGQSWDLGAYEFGGAPVAEIPKPTNLTVKSLKLDSP</sequence>
<dbReference type="InterPro" id="IPR012334">
    <property type="entry name" value="Pectin_lyas_fold"/>
</dbReference>
<accession>A0A939IK99</accession>
<feature type="region of interest" description="Disordered" evidence="1">
    <location>
        <begin position="424"/>
        <end position="448"/>
    </location>
</feature>
<dbReference type="Proteomes" id="UP000664303">
    <property type="component" value="Unassembled WGS sequence"/>
</dbReference>
<name>A0A939IK99_9GAMM</name>
<dbReference type="SUPFAM" id="SSF51126">
    <property type="entry name" value="Pectin lyase-like"/>
    <property type="match status" value="1"/>
</dbReference>
<feature type="signal peptide" evidence="2">
    <location>
        <begin position="1"/>
        <end position="26"/>
    </location>
</feature>
<feature type="compositionally biased region" description="Polar residues" evidence="1">
    <location>
        <begin position="424"/>
        <end position="444"/>
    </location>
</feature>
<reference evidence="3" key="1">
    <citation type="submission" date="2021-02" db="EMBL/GenBank/DDBJ databases">
        <title>PHA producing bacteria isolated from coastal sediment in Guangdong, Shenzhen.</title>
        <authorList>
            <person name="Zheng W."/>
            <person name="Yu S."/>
            <person name="Huang Y."/>
        </authorList>
    </citation>
    <scope>NUCLEOTIDE SEQUENCE</scope>
    <source>
        <strain evidence="3">TN14-10</strain>
    </source>
</reference>
<dbReference type="Gene3D" id="2.160.20.10">
    <property type="entry name" value="Single-stranded right-handed beta-helix, Pectin lyase-like"/>
    <property type="match status" value="1"/>
</dbReference>
<dbReference type="InterPro" id="IPR011050">
    <property type="entry name" value="Pectin_lyase_fold/virulence"/>
</dbReference>
<evidence type="ECO:0000256" key="2">
    <source>
        <dbReference type="SAM" id="SignalP"/>
    </source>
</evidence>
<gene>
    <name evidence="3" type="ORF">JYP50_01470</name>
</gene>
<feature type="chain" id="PRO_5038049384" description="Right-handed parallel beta-helix repeat-containing protein" evidence="2">
    <location>
        <begin position="27"/>
        <end position="505"/>
    </location>
</feature>
<evidence type="ECO:0008006" key="5">
    <source>
        <dbReference type="Google" id="ProtNLM"/>
    </source>
</evidence>
<evidence type="ECO:0000256" key="1">
    <source>
        <dbReference type="SAM" id="MobiDB-lite"/>
    </source>
</evidence>
<protein>
    <recommendedName>
        <fullName evidence="5">Right-handed parallel beta-helix repeat-containing protein</fullName>
    </recommendedName>
</protein>
<keyword evidence="4" id="KW-1185">Reference proteome</keyword>
<proteinExistence type="predicted"/>
<dbReference type="RefSeq" id="WP_206558673.1">
    <property type="nucleotide sequence ID" value="NZ_JAFKCZ010000001.1"/>
</dbReference>
<dbReference type="AlphaFoldDB" id="A0A939IK99"/>